<dbReference type="OrthoDB" id="242257at2759"/>
<dbReference type="Pfam" id="PF23578">
    <property type="entry name" value="DGKI"/>
    <property type="match status" value="1"/>
</dbReference>
<evidence type="ECO:0000313" key="2">
    <source>
        <dbReference type="EMBL" id="KIH68141.1"/>
    </source>
</evidence>
<organism evidence="2 3">
    <name type="scientific">Ancylostoma duodenale</name>
    <dbReference type="NCBI Taxonomy" id="51022"/>
    <lineage>
        <taxon>Eukaryota</taxon>
        <taxon>Metazoa</taxon>
        <taxon>Ecdysozoa</taxon>
        <taxon>Nematoda</taxon>
        <taxon>Chromadorea</taxon>
        <taxon>Rhabditida</taxon>
        <taxon>Rhabditina</taxon>
        <taxon>Rhabditomorpha</taxon>
        <taxon>Strongyloidea</taxon>
        <taxon>Ancylostomatidae</taxon>
        <taxon>Ancylostomatinae</taxon>
        <taxon>Ancylostoma</taxon>
    </lineage>
</organism>
<evidence type="ECO:0000313" key="3">
    <source>
        <dbReference type="Proteomes" id="UP000054047"/>
    </source>
</evidence>
<evidence type="ECO:0000259" key="1">
    <source>
        <dbReference type="Pfam" id="PF23578"/>
    </source>
</evidence>
<dbReference type="AlphaFoldDB" id="A0A0C2HF17"/>
<feature type="domain" description="Diacylglycerol kinase iota-like" evidence="1">
    <location>
        <begin position="3"/>
        <end position="72"/>
    </location>
</feature>
<proteinExistence type="predicted"/>
<dbReference type="EMBL" id="KN726456">
    <property type="protein sequence ID" value="KIH68141.1"/>
    <property type="molecule type" value="Genomic_DNA"/>
</dbReference>
<accession>A0A0C2HF17</accession>
<dbReference type="InterPro" id="IPR056383">
    <property type="entry name" value="DGKI-like_dom"/>
</dbReference>
<protein>
    <recommendedName>
        <fullName evidence="1">Diacylglycerol kinase iota-like domain-containing protein</fullName>
    </recommendedName>
</protein>
<reference evidence="2 3" key="1">
    <citation type="submission" date="2013-12" db="EMBL/GenBank/DDBJ databases">
        <title>Draft genome of the parsitic nematode Ancylostoma duodenale.</title>
        <authorList>
            <person name="Mitreva M."/>
        </authorList>
    </citation>
    <scope>NUCLEOTIDE SEQUENCE [LARGE SCALE GENOMIC DNA]</scope>
    <source>
        <strain evidence="2 3">Zhejiang</strain>
    </source>
</reference>
<dbReference type="Proteomes" id="UP000054047">
    <property type="component" value="Unassembled WGS sequence"/>
</dbReference>
<keyword evidence="3" id="KW-1185">Reference proteome</keyword>
<sequence length="126" mass="14124">METEGDLSVARGFIQKLLNDHPCLPYEPGKEWRFLDYVTNAEEGTFRVSRAQEHVHSVSDICNPDECLLILDDAFPSITTRGAAIGSDLIFAPPIGSQQPQRTLMQRRISETLRIVLSSDAQETHL</sequence>
<gene>
    <name evidence="2" type="ORF">ANCDUO_01529</name>
</gene>
<name>A0A0C2HF17_9BILA</name>